<organism evidence="2 3">
    <name type="scientific">Solanum commersonii</name>
    <name type="common">Commerson's wild potato</name>
    <name type="synonym">Commerson's nightshade</name>
    <dbReference type="NCBI Taxonomy" id="4109"/>
    <lineage>
        <taxon>Eukaryota</taxon>
        <taxon>Viridiplantae</taxon>
        <taxon>Streptophyta</taxon>
        <taxon>Embryophyta</taxon>
        <taxon>Tracheophyta</taxon>
        <taxon>Spermatophyta</taxon>
        <taxon>Magnoliopsida</taxon>
        <taxon>eudicotyledons</taxon>
        <taxon>Gunneridae</taxon>
        <taxon>Pentapetalae</taxon>
        <taxon>asterids</taxon>
        <taxon>lamiids</taxon>
        <taxon>Solanales</taxon>
        <taxon>Solanaceae</taxon>
        <taxon>Solanoideae</taxon>
        <taxon>Solaneae</taxon>
        <taxon>Solanum</taxon>
    </lineage>
</organism>
<keyword evidence="3" id="KW-1185">Reference proteome</keyword>
<evidence type="ECO:0000313" key="3">
    <source>
        <dbReference type="Proteomes" id="UP000824120"/>
    </source>
</evidence>
<evidence type="ECO:0000256" key="1">
    <source>
        <dbReference type="SAM" id="MobiDB-lite"/>
    </source>
</evidence>
<comment type="caution">
    <text evidence="2">The sequence shown here is derived from an EMBL/GenBank/DDBJ whole genome shotgun (WGS) entry which is preliminary data.</text>
</comment>
<feature type="compositionally biased region" description="Basic and acidic residues" evidence="1">
    <location>
        <begin position="30"/>
        <end position="56"/>
    </location>
</feature>
<accession>A0A9J5WYS6</accession>
<reference evidence="2 3" key="1">
    <citation type="submission" date="2020-09" db="EMBL/GenBank/DDBJ databases">
        <title>De no assembly of potato wild relative species, Solanum commersonii.</title>
        <authorList>
            <person name="Cho K."/>
        </authorList>
    </citation>
    <scope>NUCLEOTIDE SEQUENCE [LARGE SCALE GENOMIC DNA]</scope>
    <source>
        <strain evidence="2">LZ3.2</strain>
        <tissue evidence="2">Leaf</tissue>
    </source>
</reference>
<dbReference type="AlphaFoldDB" id="A0A9J5WYS6"/>
<protein>
    <submittedName>
        <fullName evidence="2">Uncharacterized protein</fullName>
    </submittedName>
</protein>
<proteinExistence type="predicted"/>
<sequence length="128" mass="15011">MENTEKPKLIVRYMQLQGQLVPLQQRRKPKQDMIDKGDDHPRKNRETKQNSKDRNTRRNKTSRYGRNKTVGVSLLKSEQKPATRAIRKNFISTELMANYCKTIGHKYPDHHCSKCYGEDNIILAVNLE</sequence>
<dbReference type="Proteomes" id="UP000824120">
    <property type="component" value="Chromosome 10"/>
</dbReference>
<dbReference type="EMBL" id="JACXVP010000010">
    <property type="protein sequence ID" value="KAG5580212.1"/>
    <property type="molecule type" value="Genomic_DNA"/>
</dbReference>
<gene>
    <name evidence="2" type="ORF">H5410_050839</name>
</gene>
<feature type="compositionally biased region" description="Basic residues" evidence="1">
    <location>
        <begin position="57"/>
        <end position="66"/>
    </location>
</feature>
<name>A0A9J5WYS6_SOLCO</name>
<feature type="region of interest" description="Disordered" evidence="1">
    <location>
        <begin position="20"/>
        <end position="81"/>
    </location>
</feature>
<evidence type="ECO:0000313" key="2">
    <source>
        <dbReference type="EMBL" id="KAG5580212.1"/>
    </source>
</evidence>